<dbReference type="AlphaFoldDB" id="A0AA43XIE2"/>
<evidence type="ECO:0000259" key="2">
    <source>
        <dbReference type="Pfam" id="PF18902"/>
    </source>
</evidence>
<dbReference type="Pfam" id="PF18902">
    <property type="entry name" value="DUF5658"/>
    <property type="match status" value="1"/>
</dbReference>
<feature type="transmembrane region" description="Helical" evidence="1">
    <location>
        <begin position="74"/>
        <end position="92"/>
    </location>
</feature>
<feature type="transmembrane region" description="Helical" evidence="1">
    <location>
        <begin position="7"/>
        <end position="24"/>
    </location>
</feature>
<keyword evidence="1" id="KW-0812">Transmembrane</keyword>
<accession>A0AA43XIE2</accession>
<protein>
    <recommendedName>
        <fullName evidence="2">DUF5658 domain-containing protein</fullName>
    </recommendedName>
</protein>
<feature type="transmembrane region" description="Helical" evidence="1">
    <location>
        <begin position="44"/>
        <end position="62"/>
    </location>
</feature>
<reference evidence="3 4" key="1">
    <citation type="submission" date="2019-04" db="EMBL/GenBank/DDBJ databases">
        <title>Isachenkonia alkalipeptolytica gen. nov. sp. nov. a new anaerobic, alkiliphilic organothrophic bacterium capable to reduce synthesized ferrihydrite isolated from a soda lake.</title>
        <authorList>
            <person name="Toshchakov S.V."/>
            <person name="Zavarzina D.G."/>
            <person name="Zhilina T.N."/>
            <person name="Kostrikina N.A."/>
            <person name="Kublanov I.V."/>
        </authorList>
    </citation>
    <scope>NUCLEOTIDE SEQUENCE [LARGE SCALE GENOMIC DNA]</scope>
    <source>
        <strain evidence="3 4">Z-1701</strain>
    </source>
</reference>
<dbReference type="Proteomes" id="UP000449710">
    <property type="component" value="Unassembled WGS sequence"/>
</dbReference>
<sequence>MKNKVRVLGYMMFLDFLLTYFGVVDLNVIEEANPLMVWLFELPLLKAAILRVLMILGVMFLIRRTKKYKDPIAKFGLVVYAMVLFLHMAWLWHYNVGV</sequence>
<dbReference type="EMBL" id="SUMG01000002">
    <property type="protein sequence ID" value="NBG87347.1"/>
    <property type="molecule type" value="Genomic_DNA"/>
</dbReference>
<dbReference type="RefSeq" id="WP_160718666.1">
    <property type="nucleotide sequence ID" value="NZ_SUMG01000002.1"/>
</dbReference>
<name>A0AA43XIE2_9CLOT</name>
<gene>
    <name evidence="3" type="ORF">ISALK_02415</name>
</gene>
<comment type="caution">
    <text evidence="3">The sequence shown here is derived from an EMBL/GenBank/DDBJ whole genome shotgun (WGS) entry which is preliminary data.</text>
</comment>
<keyword evidence="1" id="KW-1133">Transmembrane helix</keyword>
<keyword evidence="4" id="KW-1185">Reference proteome</keyword>
<feature type="domain" description="DUF5658" evidence="2">
    <location>
        <begin position="11"/>
        <end position="92"/>
    </location>
</feature>
<dbReference type="InterPro" id="IPR043717">
    <property type="entry name" value="DUF5658"/>
</dbReference>
<keyword evidence="1" id="KW-0472">Membrane</keyword>
<evidence type="ECO:0000256" key="1">
    <source>
        <dbReference type="SAM" id="Phobius"/>
    </source>
</evidence>
<evidence type="ECO:0000313" key="3">
    <source>
        <dbReference type="EMBL" id="NBG87347.1"/>
    </source>
</evidence>
<proteinExistence type="predicted"/>
<organism evidence="3 4">
    <name type="scientific">Isachenkonia alkalipeptolytica</name>
    <dbReference type="NCBI Taxonomy" id="2565777"/>
    <lineage>
        <taxon>Bacteria</taxon>
        <taxon>Bacillati</taxon>
        <taxon>Bacillota</taxon>
        <taxon>Clostridia</taxon>
        <taxon>Eubacteriales</taxon>
        <taxon>Clostridiaceae</taxon>
        <taxon>Isachenkonia</taxon>
    </lineage>
</organism>
<evidence type="ECO:0000313" key="4">
    <source>
        <dbReference type="Proteomes" id="UP000449710"/>
    </source>
</evidence>